<dbReference type="PANTHER" id="PTHR16059:SF25">
    <property type="entry name" value="LYSOZYME"/>
    <property type="match status" value="1"/>
</dbReference>
<evidence type="ECO:0000256" key="4">
    <source>
        <dbReference type="ARBA" id="ARBA00022989"/>
    </source>
</evidence>
<accession>A0A9W9ZZX6</accession>
<keyword evidence="8" id="KW-1185">Reference proteome</keyword>
<protein>
    <recommendedName>
        <fullName evidence="9">Lysozyme</fullName>
    </recommendedName>
</protein>
<proteinExistence type="predicted"/>
<evidence type="ECO:0008006" key="9">
    <source>
        <dbReference type="Google" id="ProtNLM"/>
    </source>
</evidence>
<sequence length="293" mass="33848">MEKNVIIFLLVGYLALTEATFDMCHCGTSFVHVGCYKDHQNPRLLRHYILNERDPEVTGGNHGDQIIDWANWHDYLPQLICRCATKAKLLGYDVFGIQYYGECWADKMTLLKDQGWLSGNVGEPGDCVGKHFQPCGNTRYCSGKQWRMMVYRIVDMCSIRIEKLGCYKERFSSRPIFPQYILNDRDPQAKTTWSGIFIDWPNWYEHLPDFVCRCAQRIKENGYKWKIFGIRNWGECWSGNVTQETFLLQKVANQDECKNQCFEDCGNNAPFCTGTDFSNAVYAIVENPNQGSG</sequence>
<feature type="chain" id="PRO_5040730490" description="Lysozyme" evidence="6">
    <location>
        <begin position="20"/>
        <end position="293"/>
    </location>
</feature>
<evidence type="ECO:0000313" key="7">
    <source>
        <dbReference type="EMBL" id="KAJ7390936.1"/>
    </source>
</evidence>
<reference evidence="7" key="1">
    <citation type="submission" date="2023-01" db="EMBL/GenBank/DDBJ databases">
        <title>Genome assembly of the deep-sea coral Lophelia pertusa.</title>
        <authorList>
            <person name="Herrera S."/>
            <person name="Cordes E."/>
        </authorList>
    </citation>
    <scope>NUCLEOTIDE SEQUENCE</scope>
    <source>
        <strain evidence="7">USNM1676648</strain>
        <tissue evidence="7">Polyp</tissue>
    </source>
</reference>
<feature type="signal peptide" evidence="6">
    <location>
        <begin position="1"/>
        <end position="19"/>
    </location>
</feature>
<evidence type="ECO:0000256" key="3">
    <source>
        <dbReference type="ARBA" id="ARBA00022729"/>
    </source>
</evidence>
<dbReference type="OrthoDB" id="5954549at2759"/>
<dbReference type="AlphaFoldDB" id="A0A9W9ZZX6"/>
<dbReference type="EMBL" id="MU825409">
    <property type="protein sequence ID" value="KAJ7390936.1"/>
    <property type="molecule type" value="Genomic_DNA"/>
</dbReference>
<dbReference type="PANTHER" id="PTHR16059">
    <property type="entry name" value="ANTHRAX TOXIN RECEPTOR"/>
    <property type="match status" value="1"/>
</dbReference>
<comment type="subcellular location">
    <subcellularLocation>
        <location evidence="1">Membrane</location>
        <topology evidence="1">Single-pass membrane protein</topology>
    </subcellularLocation>
</comment>
<keyword evidence="2" id="KW-0812">Transmembrane</keyword>
<organism evidence="7 8">
    <name type="scientific">Desmophyllum pertusum</name>
    <dbReference type="NCBI Taxonomy" id="174260"/>
    <lineage>
        <taxon>Eukaryota</taxon>
        <taxon>Metazoa</taxon>
        <taxon>Cnidaria</taxon>
        <taxon>Anthozoa</taxon>
        <taxon>Hexacorallia</taxon>
        <taxon>Scleractinia</taxon>
        <taxon>Caryophylliina</taxon>
        <taxon>Caryophylliidae</taxon>
        <taxon>Desmophyllum</taxon>
    </lineage>
</organism>
<keyword evidence="5" id="KW-0472">Membrane</keyword>
<dbReference type="Proteomes" id="UP001163046">
    <property type="component" value="Unassembled WGS sequence"/>
</dbReference>
<comment type="caution">
    <text evidence="7">The sequence shown here is derived from an EMBL/GenBank/DDBJ whole genome shotgun (WGS) entry which is preliminary data.</text>
</comment>
<dbReference type="GO" id="GO:0016020">
    <property type="term" value="C:membrane"/>
    <property type="evidence" value="ECO:0007669"/>
    <property type="project" value="UniProtKB-SubCell"/>
</dbReference>
<keyword evidence="4" id="KW-1133">Transmembrane helix</keyword>
<evidence type="ECO:0000313" key="8">
    <source>
        <dbReference type="Proteomes" id="UP001163046"/>
    </source>
</evidence>
<evidence type="ECO:0000256" key="5">
    <source>
        <dbReference type="ARBA" id="ARBA00023136"/>
    </source>
</evidence>
<name>A0A9W9ZZX6_9CNID</name>
<gene>
    <name evidence="7" type="ORF">OS493_020956</name>
</gene>
<evidence type="ECO:0000256" key="2">
    <source>
        <dbReference type="ARBA" id="ARBA00022692"/>
    </source>
</evidence>
<evidence type="ECO:0000256" key="1">
    <source>
        <dbReference type="ARBA" id="ARBA00004167"/>
    </source>
</evidence>
<evidence type="ECO:0000256" key="6">
    <source>
        <dbReference type="SAM" id="SignalP"/>
    </source>
</evidence>
<keyword evidence="3 6" id="KW-0732">Signal</keyword>